<dbReference type="FunFam" id="3.20.20.70:FF:000044">
    <property type="entry name" value="Deoxyribose-phosphate aldolase"/>
    <property type="match status" value="1"/>
</dbReference>
<accession>A0A6M1PSY9</accession>
<dbReference type="Gene3D" id="3.20.20.70">
    <property type="entry name" value="Aldolase class I"/>
    <property type="match status" value="1"/>
</dbReference>
<dbReference type="RefSeq" id="WP_165103157.1">
    <property type="nucleotide sequence ID" value="NZ_JAAKGU010000014.1"/>
</dbReference>
<dbReference type="NCBIfam" id="TIGR00126">
    <property type="entry name" value="deoC"/>
    <property type="match status" value="1"/>
</dbReference>
<dbReference type="PANTHER" id="PTHR10889:SF1">
    <property type="entry name" value="DEOXYRIBOSE-PHOSPHATE ALDOLASE"/>
    <property type="match status" value="1"/>
</dbReference>
<dbReference type="InterPro" id="IPR013785">
    <property type="entry name" value="Aldolase_TIM"/>
</dbReference>
<dbReference type="UniPathway" id="UPA00002">
    <property type="reaction ID" value="UER00468"/>
</dbReference>
<dbReference type="CDD" id="cd00959">
    <property type="entry name" value="DeoC"/>
    <property type="match status" value="1"/>
</dbReference>
<dbReference type="PIRSF" id="PIRSF001357">
    <property type="entry name" value="DeoC"/>
    <property type="match status" value="1"/>
</dbReference>
<comment type="subcellular location">
    <subcellularLocation>
        <location evidence="7">Cytoplasm</location>
    </subcellularLocation>
</comment>
<dbReference type="InterPro" id="IPR002915">
    <property type="entry name" value="DeoC/FbaB/LacD_aldolase"/>
</dbReference>
<dbReference type="SMART" id="SM01133">
    <property type="entry name" value="DeoC"/>
    <property type="match status" value="1"/>
</dbReference>
<evidence type="ECO:0000256" key="3">
    <source>
        <dbReference type="ARBA" id="ARBA00023239"/>
    </source>
</evidence>
<keyword evidence="2 7" id="KW-0963">Cytoplasm</keyword>
<feature type="active site" description="Proton donor/acceptor" evidence="7">
    <location>
        <position position="93"/>
    </location>
</feature>
<organism evidence="8 9">
    <name type="scientific">Paenibacillus apii</name>
    <dbReference type="NCBI Taxonomy" id="1850370"/>
    <lineage>
        <taxon>Bacteria</taxon>
        <taxon>Bacillati</taxon>
        <taxon>Bacillota</taxon>
        <taxon>Bacilli</taxon>
        <taxon>Bacillales</taxon>
        <taxon>Paenibacillaceae</taxon>
        <taxon>Paenibacillus</taxon>
    </lineage>
</organism>
<dbReference type="InterPro" id="IPR011343">
    <property type="entry name" value="DeoC"/>
</dbReference>
<evidence type="ECO:0000313" key="9">
    <source>
        <dbReference type="Proteomes" id="UP000480151"/>
    </source>
</evidence>
<dbReference type="GO" id="GO:0004139">
    <property type="term" value="F:deoxyribose-phosphate aldolase activity"/>
    <property type="evidence" value="ECO:0007669"/>
    <property type="project" value="UniProtKB-UniRule"/>
</dbReference>
<evidence type="ECO:0000256" key="6">
    <source>
        <dbReference type="ARBA" id="ARBA00056337"/>
    </source>
</evidence>
<gene>
    <name evidence="7 8" type="primary">deoC</name>
    <name evidence="8" type="ORF">G5B47_22470</name>
</gene>
<dbReference type="Proteomes" id="UP000480151">
    <property type="component" value="Unassembled WGS sequence"/>
</dbReference>
<keyword evidence="4 7" id="KW-0704">Schiff base</keyword>
<feature type="active site" description="Proton donor/acceptor" evidence="7">
    <location>
        <position position="185"/>
    </location>
</feature>
<dbReference type="GO" id="GO:0016052">
    <property type="term" value="P:carbohydrate catabolic process"/>
    <property type="evidence" value="ECO:0007669"/>
    <property type="project" value="TreeGrafter"/>
</dbReference>
<dbReference type="EMBL" id="JAAKGU010000014">
    <property type="protein sequence ID" value="NGM85172.1"/>
    <property type="molecule type" value="Genomic_DNA"/>
</dbReference>
<proteinExistence type="inferred from homology"/>
<dbReference type="HAMAP" id="MF_00114">
    <property type="entry name" value="DeoC_type1"/>
    <property type="match status" value="1"/>
</dbReference>
<evidence type="ECO:0000256" key="2">
    <source>
        <dbReference type="ARBA" id="ARBA00022490"/>
    </source>
</evidence>
<feature type="active site" description="Schiff-base intermediate with acetaldehyde" evidence="7">
    <location>
        <position position="156"/>
    </location>
</feature>
<dbReference type="SUPFAM" id="SSF51569">
    <property type="entry name" value="Aldolase"/>
    <property type="match status" value="1"/>
</dbReference>
<dbReference type="GO" id="GO:0006018">
    <property type="term" value="P:2-deoxyribose 1-phosphate catabolic process"/>
    <property type="evidence" value="ECO:0007669"/>
    <property type="project" value="UniProtKB-UniRule"/>
</dbReference>
<comment type="pathway">
    <text evidence="7">Carbohydrate degradation; 2-deoxy-D-ribose 1-phosphate degradation; D-glyceraldehyde 3-phosphate and acetaldehyde from 2-deoxy-alpha-D-ribose 1-phosphate: step 2/2.</text>
</comment>
<dbReference type="Pfam" id="PF01791">
    <property type="entry name" value="DeoC"/>
    <property type="match status" value="1"/>
</dbReference>
<comment type="caution">
    <text evidence="8">The sequence shown here is derived from an EMBL/GenBank/DDBJ whole genome shotgun (WGS) entry which is preliminary data.</text>
</comment>
<evidence type="ECO:0000256" key="7">
    <source>
        <dbReference type="HAMAP-Rule" id="MF_00114"/>
    </source>
</evidence>
<reference evidence="8 9" key="1">
    <citation type="submission" date="2020-02" db="EMBL/GenBank/DDBJ databases">
        <authorList>
            <person name="Gao J."/>
            <person name="Sun J."/>
        </authorList>
    </citation>
    <scope>NUCLEOTIDE SEQUENCE [LARGE SCALE GENOMIC DNA]</scope>
    <source>
        <strain evidence="8 9">7124</strain>
    </source>
</reference>
<dbReference type="InterPro" id="IPR028581">
    <property type="entry name" value="DeoC_typeI"/>
</dbReference>
<dbReference type="GO" id="GO:0009264">
    <property type="term" value="P:deoxyribonucleotide catabolic process"/>
    <property type="evidence" value="ECO:0007669"/>
    <property type="project" value="UniProtKB-UniRule"/>
</dbReference>
<comment type="function">
    <text evidence="6 7">Catalyzes a reversible aldol reaction between acetaldehyde and D-glyceraldehyde 3-phosphate to generate 2-deoxy-D-ribose 5-phosphate.</text>
</comment>
<keyword evidence="9" id="KW-1185">Reference proteome</keyword>
<evidence type="ECO:0000256" key="4">
    <source>
        <dbReference type="ARBA" id="ARBA00023270"/>
    </source>
</evidence>
<comment type="catalytic activity">
    <reaction evidence="5 7">
        <text>2-deoxy-D-ribose 5-phosphate = D-glyceraldehyde 3-phosphate + acetaldehyde</text>
        <dbReference type="Rhea" id="RHEA:12821"/>
        <dbReference type="ChEBI" id="CHEBI:15343"/>
        <dbReference type="ChEBI" id="CHEBI:59776"/>
        <dbReference type="ChEBI" id="CHEBI:62877"/>
        <dbReference type="EC" id="4.1.2.4"/>
    </reaction>
</comment>
<evidence type="ECO:0000256" key="5">
    <source>
        <dbReference type="ARBA" id="ARBA00048791"/>
    </source>
</evidence>
<dbReference type="EC" id="4.1.2.4" evidence="7"/>
<evidence type="ECO:0000256" key="1">
    <source>
        <dbReference type="ARBA" id="ARBA00010936"/>
    </source>
</evidence>
<comment type="similarity">
    <text evidence="1 7">Belongs to the DeoC/FbaB aldolase family. DeoC type 1 subfamily.</text>
</comment>
<sequence length="225" mass="23383">MSVTNLTRMIDHTLLKADARKEDIVKLAEEAKSYKFASVCVNPAWVSVAHEVLKDTPEVKVCTVIGFPLGASTPETKAYETANAIANGAEEVDMVINIGALKDGDDELVKRDIAAVVEAARGKALTKVIIETSLLTEEEKVRACKLSVAAGADYVKTSTGFSTGGATKEDIALMRRTVGPDIGVKASGGVRSAEDALAMVGAGASRIGTSGGVAIAKGEQNIAGY</sequence>
<dbReference type="AlphaFoldDB" id="A0A6M1PSY9"/>
<protein>
    <recommendedName>
        <fullName evidence="7">Deoxyribose-phosphate aldolase</fullName>
        <shortName evidence="7">DERA</shortName>
        <ecNumber evidence="7">4.1.2.4</ecNumber>
    </recommendedName>
    <alternativeName>
        <fullName evidence="7">2-deoxy-D-ribose 5-phosphate aldolase</fullName>
    </alternativeName>
    <alternativeName>
        <fullName evidence="7">Phosphodeoxyriboaldolase</fullName>
        <shortName evidence="7">Deoxyriboaldolase</shortName>
    </alternativeName>
</protein>
<keyword evidence="3 7" id="KW-0456">Lyase</keyword>
<dbReference type="PANTHER" id="PTHR10889">
    <property type="entry name" value="DEOXYRIBOSE-PHOSPHATE ALDOLASE"/>
    <property type="match status" value="1"/>
</dbReference>
<evidence type="ECO:0000313" key="8">
    <source>
        <dbReference type="EMBL" id="NGM85172.1"/>
    </source>
</evidence>
<dbReference type="GO" id="GO:0005737">
    <property type="term" value="C:cytoplasm"/>
    <property type="evidence" value="ECO:0007669"/>
    <property type="project" value="UniProtKB-SubCell"/>
</dbReference>
<name>A0A6M1PSY9_9BACL</name>